<evidence type="ECO:0000313" key="2">
    <source>
        <dbReference type="EMBL" id="KAI5333859.1"/>
    </source>
</evidence>
<sequence>MPYFASARGPMTINDSLLLDNDVAIRVARSFVTYRDVCVLGTRYDNQLLSDAMTLSVQSTASVTSCTIRRLKRDRVKTLEERRHQLKILQEENQKLSKMVDFYSKDMKEQLEALDRLDKRA</sequence>
<protein>
    <submittedName>
        <fullName evidence="2">Uncharacterized protein</fullName>
    </submittedName>
</protein>
<name>A0AAD4W0K5_PRUDU</name>
<evidence type="ECO:0000313" key="3">
    <source>
        <dbReference type="Proteomes" id="UP001054821"/>
    </source>
</evidence>
<feature type="coiled-coil region" evidence="1">
    <location>
        <begin position="79"/>
        <end position="120"/>
    </location>
</feature>
<comment type="caution">
    <text evidence="2">The sequence shown here is derived from an EMBL/GenBank/DDBJ whole genome shotgun (WGS) entry which is preliminary data.</text>
</comment>
<proteinExistence type="predicted"/>
<organism evidence="2 3">
    <name type="scientific">Prunus dulcis</name>
    <name type="common">Almond</name>
    <name type="synonym">Amygdalus dulcis</name>
    <dbReference type="NCBI Taxonomy" id="3755"/>
    <lineage>
        <taxon>Eukaryota</taxon>
        <taxon>Viridiplantae</taxon>
        <taxon>Streptophyta</taxon>
        <taxon>Embryophyta</taxon>
        <taxon>Tracheophyta</taxon>
        <taxon>Spermatophyta</taxon>
        <taxon>Magnoliopsida</taxon>
        <taxon>eudicotyledons</taxon>
        <taxon>Gunneridae</taxon>
        <taxon>Pentapetalae</taxon>
        <taxon>rosids</taxon>
        <taxon>fabids</taxon>
        <taxon>Rosales</taxon>
        <taxon>Rosaceae</taxon>
        <taxon>Amygdaloideae</taxon>
        <taxon>Amygdaleae</taxon>
        <taxon>Prunus</taxon>
    </lineage>
</organism>
<keyword evidence="1" id="KW-0175">Coiled coil</keyword>
<dbReference type="EMBL" id="JAJFAZ020000004">
    <property type="protein sequence ID" value="KAI5333859.1"/>
    <property type="molecule type" value="Genomic_DNA"/>
</dbReference>
<reference evidence="2 3" key="1">
    <citation type="journal article" date="2022" name="G3 (Bethesda)">
        <title>Whole-genome sequence and methylome profiling of the almond [Prunus dulcis (Mill.) D.A. Webb] cultivar 'Nonpareil'.</title>
        <authorList>
            <person name="D'Amico-Willman K.M."/>
            <person name="Ouma W.Z."/>
            <person name="Meulia T."/>
            <person name="Sideli G.M."/>
            <person name="Gradziel T.M."/>
            <person name="Fresnedo-Ramirez J."/>
        </authorList>
    </citation>
    <scope>NUCLEOTIDE SEQUENCE [LARGE SCALE GENOMIC DNA]</scope>
    <source>
        <strain evidence="2">Clone GOH B32 T37-40</strain>
    </source>
</reference>
<accession>A0AAD4W0K5</accession>
<dbReference type="AlphaFoldDB" id="A0AAD4W0K5"/>
<keyword evidence="3" id="KW-1185">Reference proteome</keyword>
<dbReference type="Proteomes" id="UP001054821">
    <property type="component" value="Chromosome 4"/>
</dbReference>
<gene>
    <name evidence="2" type="ORF">L3X38_023991</name>
</gene>
<evidence type="ECO:0000256" key="1">
    <source>
        <dbReference type="SAM" id="Coils"/>
    </source>
</evidence>